<sequence length="81" mass="9925">MHSQYQLDRSDNIAEQFKDNMNRNIFEGTRLASLFGILDLIKKKDRNAKLEFRDLRDNWIKYDFEDLRRRSQQSVIFERIN</sequence>
<evidence type="ECO:0000313" key="2">
    <source>
        <dbReference type="Proteomes" id="UP000242913"/>
    </source>
</evidence>
<organism evidence="1 2">
    <name type="scientific">Onchocerca flexuosa</name>
    <dbReference type="NCBI Taxonomy" id="387005"/>
    <lineage>
        <taxon>Eukaryota</taxon>
        <taxon>Metazoa</taxon>
        <taxon>Ecdysozoa</taxon>
        <taxon>Nematoda</taxon>
        <taxon>Chromadorea</taxon>
        <taxon>Rhabditida</taxon>
        <taxon>Spirurina</taxon>
        <taxon>Spiruromorpha</taxon>
        <taxon>Filarioidea</taxon>
        <taxon>Onchocercidae</taxon>
        <taxon>Onchocerca</taxon>
    </lineage>
</organism>
<keyword evidence="2" id="KW-1185">Reference proteome</keyword>
<accession>A0A238C5J7</accession>
<dbReference type="AlphaFoldDB" id="A0A238C5J7"/>
<name>A0A238C5J7_9BILA</name>
<dbReference type="OrthoDB" id="5863459at2759"/>
<dbReference type="EMBL" id="KZ269978">
    <property type="protein sequence ID" value="OZC12300.1"/>
    <property type="molecule type" value="Genomic_DNA"/>
</dbReference>
<protein>
    <submittedName>
        <fullName evidence="1">Uncharacterized protein</fullName>
    </submittedName>
</protein>
<proteinExistence type="predicted"/>
<reference evidence="1 2" key="1">
    <citation type="submission" date="2015-12" db="EMBL/GenBank/DDBJ databases">
        <title>Draft genome of the nematode, Onchocerca flexuosa.</title>
        <authorList>
            <person name="Mitreva M."/>
        </authorList>
    </citation>
    <scope>NUCLEOTIDE SEQUENCE [LARGE SCALE GENOMIC DNA]</scope>
    <source>
        <strain evidence="1">Red Deer</strain>
    </source>
</reference>
<evidence type="ECO:0000313" key="1">
    <source>
        <dbReference type="EMBL" id="OZC12300.1"/>
    </source>
</evidence>
<gene>
    <name evidence="1" type="ORF">X798_00822</name>
</gene>
<dbReference type="Proteomes" id="UP000242913">
    <property type="component" value="Unassembled WGS sequence"/>
</dbReference>